<dbReference type="PANTHER" id="PTHR24198">
    <property type="entry name" value="ANKYRIN REPEAT AND PROTEIN KINASE DOMAIN-CONTAINING PROTEIN"/>
    <property type="match status" value="1"/>
</dbReference>
<evidence type="ECO:0000313" key="5">
    <source>
        <dbReference type="Proteomes" id="UP001175271"/>
    </source>
</evidence>
<protein>
    <recommendedName>
        <fullName evidence="6">ANK_REP_REGION domain-containing protein</fullName>
    </recommendedName>
</protein>
<dbReference type="InterPro" id="IPR002110">
    <property type="entry name" value="Ankyrin_rpt"/>
</dbReference>
<sequence length="418" mass="47011">MPVAIQLCQSQRQQLAVMECERWMNARIDALRMRSVFDQQKTKRQVPFYPLIRLLQQNDTSYKNLPQKLEKRFVNFDPSERNFRGETLIICVVRYVSDRALQVVEGRQVADPGVNWGAGNAPNRWKLIWIRGRPAEKGNPRASASFVPMAGANSPNHREGKVEMKSLLQVRYINLLIRNGCDPNEPDTRNLRTPLMLACIARNEAVSQHLIHLNVDLTAADKLGNTALMYAALYGHSGITSLLVNQLTRRWSFDVFRATNCMGYTAEALARKNGRYDCSLLLKRERLHMLQRMHRQLALINLSASLKGWSNYQTIYKVSMASGSDGSAIQAKQAFLNCRSKANGGGKPHGGGGMTFPRISRRNSAGYQDPTRLSRSIGEDDFQNLMQVPHLPPLKSRGGRTIGGSVEFPPIYADGFSH</sequence>
<reference evidence="4" key="1">
    <citation type="submission" date="2023-06" db="EMBL/GenBank/DDBJ databases">
        <title>Genomic analysis of the entomopathogenic nematode Steinernema hermaphroditum.</title>
        <authorList>
            <person name="Schwarz E.M."/>
            <person name="Heppert J.K."/>
            <person name="Baniya A."/>
            <person name="Schwartz H.T."/>
            <person name="Tan C.-H."/>
            <person name="Antoshechkin I."/>
            <person name="Sternberg P.W."/>
            <person name="Goodrich-Blair H."/>
            <person name="Dillman A.R."/>
        </authorList>
    </citation>
    <scope>NUCLEOTIDE SEQUENCE</scope>
    <source>
        <strain evidence="4">PS9179</strain>
        <tissue evidence="4">Whole animal</tissue>
    </source>
</reference>
<dbReference type="AlphaFoldDB" id="A0AA39HHA2"/>
<evidence type="ECO:0000256" key="2">
    <source>
        <dbReference type="ARBA" id="ARBA00023043"/>
    </source>
</evidence>
<keyword evidence="2" id="KW-0040">ANK repeat</keyword>
<feature type="compositionally biased region" description="Gly residues" evidence="3">
    <location>
        <begin position="343"/>
        <end position="354"/>
    </location>
</feature>
<feature type="region of interest" description="Disordered" evidence="3">
    <location>
        <begin position="343"/>
        <end position="372"/>
    </location>
</feature>
<evidence type="ECO:0000256" key="3">
    <source>
        <dbReference type="SAM" id="MobiDB-lite"/>
    </source>
</evidence>
<accession>A0AA39HHA2</accession>
<dbReference type="InterPro" id="IPR036770">
    <property type="entry name" value="Ankyrin_rpt-contain_sf"/>
</dbReference>
<keyword evidence="5" id="KW-1185">Reference proteome</keyword>
<dbReference type="Gene3D" id="1.25.40.20">
    <property type="entry name" value="Ankyrin repeat-containing domain"/>
    <property type="match status" value="1"/>
</dbReference>
<evidence type="ECO:0000313" key="4">
    <source>
        <dbReference type="EMBL" id="KAK0404773.1"/>
    </source>
</evidence>
<keyword evidence="1" id="KW-0677">Repeat</keyword>
<name>A0AA39HHA2_9BILA</name>
<feature type="compositionally biased region" description="Polar residues" evidence="3">
    <location>
        <begin position="362"/>
        <end position="372"/>
    </location>
</feature>
<dbReference type="Proteomes" id="UP001175271">
    <property type="component" value="Unassembled WGS sequence"/>
</dbReference>
<evidence type="ECO:0008006" key="6">
    <source>
        <dbReference type="Google" id="ProtNLM"/>
    </source>
</evidence>
<evidence type="ECO:0000256" key="1">
    <source>
        <dbReference type="ARBA" id="ARBA00022737"/>
    </source>
</evidence>
<proteinExistence type="predicted"/>
<dbReference type="SUPFAM" id="SSF48403">
    <property type="entry name" value="Ankyrin repeat"/>
    <property type="match status" value="1"/>
</dbReference>
<comment type="caution">
    <text evidence="4">The sequence shown here is derived from an EMBL/GenBank/DDBJ whole genome shotgun (WGS) entry which is preliminary data.</text>
</comment>
<gene>
    <name evidence="4" type="ORF">QR680_017619</name>
</gene>
<dbReference type="PANTHER" id="PTHR24198:SF165">
    <property type="entry name" value="ANKYRIN REPEAT-CONTAINING PROTEIN-RELATED"/>
    <property type="match status" value="1"/>
</dbReference>
<dbReference type="EMBL" id="JAUCMV010000004">
    <property type="protein sequence ID" value="KAK0404773.1"/>
    <property type="molecule type" value="Genomic_DNA"/>
</dbReference>
<organism evidence="4 5">
    <name type="scientific">Steinernema hermaphroditum</name>
    <dbReference type="NCBI Taxonomy" id="289476"/>
    <lineage>
        <taxon>Eukaryota</taxon>
        <taxon>Metazoa</taxon>
        <taxon>Ecdysozoa</taxon>
        <taxon>Nematoda</taxon>
        <taxon>Chromadorea</taxon>
        <taxon>Rhabditida</taxon>
        <taxon>Tylenchina</taxon>
        <taxon>Panagrolaimomorpha</taxon>
        <taxon>Strongyloidoidea</taxon>
        <taxon>Steinernematidae</taxon>
        <taxon>Steinernema</taxon>
    </lineage>
</organism>
<dbReference type="Pfam" id="PF12796">
    <property type="entry name" value="Ank_2"/>
    <property type="match status" value="1"/>
</dbReference>
<dbReference type="SMART" id="SM00248">
    <property type="entry name" value="ANK"/>
    <property type="match status" value="2"/>
</dbReference>